<comment type="similarity">
    <text evidence="2">Belongs to the monovalent cation:proton antiporter 2 (CPA2) transporter (TC 2.A.37) family.</text>
</comment>
<dbReference type="PANTHER" id="PTHR42751:SF3">
    <property type="entry name" value="SODIUM_GLUTAMATE SYMPORTER"/>
    <property type="match status" value="1"/>
</dbReference>
<evidence type="ECO:0000256" key="4">
    <source>
        <dbReference type="ARBA" id="ARBA00022692"/>
    </source>
</evidence>
<dbReference type="Pfam" id="PF00999">
    <property type="entry name" value="Na_H_Exchanger"/>
    <property type="match status" value="1"/>
</dbReference>
<feature type="transmembrane region" description="Helical" evidence="7">
    <location>
        <begin position="148"/>
        <end position="167"/>
    </location>
</feature>
<dbReference type="GO" id="GO:1902600">
    <property type="term" value="P:proton transmembrane transport"/>
    <property type="evidence" value="ECO:0007669"/>
    <property type="project" value="InterPro"/>
</dbReference>
<protein>
    <recommendedName>
        <fullName evidence="8">Cation/H+ exchanger transmembrane domain-containing protein</fullName>
    </recommendedName>
</protein>
<feature type="transmembrane region" description="Helical" evidence="7">
    <location>
        <begin position="31"/>
        <end position="50"/>
    </location>
</feature>
<gene>
    <name evidence="9" type="ORF">S12H4_45204</name>
</gene>
<keyword evidence="5 7" id="KW-1133">Transmembrane helix</keyword>
<organism evidence="9">
    <name type="scientific">marine sediment metagenome</name>
    <dbReference type="NCBI Taxonomy" id="412755"/>
    <lineage>
        <taxon>unclassified sequences</taxon>
        <taxon>metagenomes</taxon>
        <taxon>ecological metagenomes</taxon>
    </lineage>
</organism>
<dbReference type="InterPro" id="IPR038770">
    <property type="entry name" value="Na+/solute_symporter_sf"/>
</dbReference>
<reference evidence="9" key="1">
    <citation type="journal article" date="2014" name="Front. Microbiol.">
        <title>High frequency of phylogenetically diverse reductive dehalogenase-homologous genes in deep subseafloor sedimentary metagenomes.</title>
        <authorList>
            <person name="Kawai M."/>
            <person name="Futagami T."/>
            <person name="Toyoda A."/>
            <person name="Takaki Y."/>
            <person name="Nishi S."/>
            <person name="Hori S."/>
            <person name="Arai W."/>
            <person name="Tsubouchi T."/>
            <person name="Morono Y."/>
            <person name="Uchiyama I."/>
            <person name="Ito T."/>
            <person name="Fujiyama A."/>
            <person name="Inagaki F."/>
            <person name="Takami H."/>
        </authorList>
    </citation>
    <scope>NUCLEOTIDE SEQUENCE</scope>
    <source>
        <strain evidence="9">Expedition CK06-06</strain>
    </source>
</reference>
<dbReference type="PANTHER" id="PTHR42751">
    <property type="entry name" value="SODIUM/HYDROGEN EXCHANGER FAMILY/TRKA DOMAIN PROTEIN"/>
    <property type="match status" value="1"/>
</dbReference>
<feature type="transmembrane region" description="Helical" evidence="7">
    <location>
        <begin position="6"/>
        <end position="24"/>
    </location>
</feature>
<keyword evidence="6 7" id="KW-0472">Membrane</keyword>
<feature type="transmembrane region" description="Helical" evidence="7">
    <location>
        <begin position="115"/>
        <end position="136"/>
    </location>
</feature>
<evidence type="ECO:0000256" key="3">
    <source>
        <dbReference type="ARBA" id="ARBA00022448"/>
    </source>
</evidence>
<dbReference type="EMBL" id="BARW01027928">
    <property type="protein sequence ID" value="GAJ07324.1"/>
    <property type="molecule type" value="Genomic_DNA"/>
</dbReference>
<evidence type="ECO:0000313" key="9">
    <source>
        <dbReference type="EMBL" id="GAJ07324.1"/>
    </source>
</evidence>
<name>X1TPZ1_9ZZZZ</name>
<evidence type="ECO:0000256" key="7">
    <source>
        <dbReference type="SAM" id="Phobius"/>
    </source>
</evidence>
<dbReference type="InterPro" id="IPR006153">
    <property type="entry name" value="Cation/H_exchanger_TM"/>
</dbReference>
<accession>X1TPZ1</accession>
<comment type="subcellular location">
    <subcellularLocation>
        <location evidence="1">Membrane</location>
        <topology evidence="1">Multi-pass membrane protein</topology>
    </subcellularLocation>
</comment>
<feature type="domain" description="Cation/H+ exchanger transmembrane" evidence="8">
    <location>
        <begin position="15"/>
        <end position="167"/>
    </location>
</feature>
<feature type="non-terminal residue" evidence="9">
    <location>
        <position position="168"/>
    </location>
</feature>
<proteinExistence type="inferred from homology"/>
<comment type="caution">
    <text evidence="9">The sequence shown here is derived from an EMBL/GenBank/DDBJ whole genome shotgun (WGS) entry which is preliminary data.</text>
</comment>
<dbReference type="GO" id="GO:0015297">
    <property type="term" value="F:antiporter activity"/>
    <property type="evidence" value="ECO:0007669"/>
    <property type="project" value="InterPro"/>
</dbReference>
<evidence type="ECO:0000259" key="8">
    <source>
        <dbReference type="Pfam" id="PF00999"/>
    </source>
</evidence>
<dbReference type="AlphaFoldDB" id="X1TPZ1"/>
<evidence type="ECO:0000256" key="1">
    <source>
        <dbReference type="ARBA" id="ARBA00004141"/>
    </source>
</evidence>
<feature type="transmembrane region" description="Helical" evidence="7">
    <location>
        <begin position="56"/>
        <end position="74"/>
    </location>
</feature>
<evidence type="ECO:0000256" key="6">
    <source>
        <dbReference type="ARBA" id="ARBA00023136"/>
    </source>
</evidence>
<feature type="transmembrane region" description="Helical" evidence="7">
    <location>
        <begin position="86"/>
        <end position="109"/>
    </location>
</feature>
<keyword evidence="4 7" id="KW-0812">Transmembrane</keyword>
<keyword evidence="3" id="KW-0813">Transport</keyword>
<evidence type="ECO:0000256" key="2">
    <source>
        <dbReference type="ARBA" id="ARBA00005551"/>
    </source>
</evidence>
<dbReference type="GO" id="GO:0016020">
    <property type="term" value="C:membrane"/>
    <property type="evidence" value="ECO:0007669"/>
    <property type="project" value="UniProtKB-SubCell"/>
</dbReference>
<evidence type="ECO:0000256" key="5">
    <source>
        <dbReference type="ARBA" id="ARBA00022989"/>
    </source>
</evidence>
<sequence>MVVSNVFVELSIIIFIAVVVVSIVRLLKQPLIIGYILTGILVSPSLLNIVQSQDAITAFAEIGVALLLFMVGLNMNPAMIKGVGKVSLVTGLGQIIFTSLIGFFISILLGFSTIVAIYIAIALTFSSTIIIMKLLSDKGDIDTLYGRISVGFLIVQDLVAILILMVIS</sequence>
<dbReference type="Gene3D" id="1.20.1530.20">
    <property type="match status" value="1"/>
</dbReference>